<dbReference type="EMBL" id="JADCKQ010000017">
    <property type="protein sequence ID" value="MBI1495270.1"/>
    <property type="molecule type" value="Genomic_DNA"/>
</dbReference>
<sequence length="272" mass="31281">MTVQQPLKDIASETNWITFAKKLRTAVKIREDYGFKDLDDILDRVAELRGQDRASLRNPVYAEKWLEKNAPDVHAAEPEHIAMTSVLKLILLERMSEVAVLEFAPKVFDGTATRLELNQKIEQAKRKTDQSVGVGHDRWHRKREYEDSIKRYLENNTGILGKGGKTVLRPRNRSKPVPCDFELLRSGMPIAAIEIKSHRQKITRKFQVETLAVASLLLREFPETYIIAPTSWERSMPSLIDLREQLSLQNVKFAIFDAEIANDHPEKALQIR</sequence>
<organism evidence="1 2">
    <name type="scientific">Halocynthiibacter styelae</name>
    <dbReference type="NCBI Taxonomy" id="2761955"/>
    <lineage>
        <taxon>Bacteria</taxon>
        <taxon>Pseudomonadati</taxon>
        <taxon>Pseudomonadota</taxon>
        <taxon>Alphaproteobacteria</taxon>
        <taxon>Rhodobacterales</taxon>
        <taxon>Paracoccaceae</taxon>
        <taxon>Halocynthiibacter</taxon>
    </lineage>
</organism>
<evidence type="ECO:0000313" key="1">
    <source>
        <dbReference type="EMBL" id="MBI1495270.1"/>
    </source>
</evidence>
<evidence type="ECO:0000313" key="2">
    <source>
        <dbReference type="Proteomes" id="UP000640583"/>
    </source>
</evidence>
<name>A0A8J7J8E6_9RHOB</name>
<dbReference type="AlphaFoldDB" id="A0A8J7J8E6"/>
<protein>
    <submittedName>
        <fullName evidence="1">Uncharacterized protein</fullName>
    </submittedName>
</protein>
<reference evidence="1" key="1">
    <citation type="submission" date="2020-10" db="EMBL/GenBank/DDBJ databases">
        <title>Paenihalocynthiibacter styelae gen. nov., sp. nov., isolated from stalked sea squirt Styela clava.</title>
        <authorList>
            <person name="Kim Y.-O."/>
            <person name="Yoon J.-H."/>
        </authorList>
    </citation>
    <scope>NUCLEOTIDE SEQUENCE</scope>
    <source>
        <strain evidence="1">MYP1-1</strain>
    </source>
</reference>
<gene>
    <name evidence="1" type="ORF">H1D41_16635</name>
</gene>
<accession>A0A8J7J8E6</accession>
<dbReference type="RefSeq" id="WP_228849983.1">
    <property type="nucleotide sequence ID" value="NZ_JADCKQ010000017.1"/>
</dbReference>
<dbReference type="Proteomes" id="UP000640583">
    <property type="component" value="Unassembled WGS sequence"/>
</dbReference>
<proteinExistence type="predicted"/>
<comment type="caution">
    <text evidence="1">The sequence shown here is derived from an EMBL/GenBank/DDBJ whole genome shotgun (WGS) entry which is preliminary data.</text>
</comment>
<keyword evidence="2" id="KW-1185">Reference proteome</keyword>